<dbReference type="InterPro" id="IPR018200">
    <property type="entry name" value="USP_CS"/>
</dbReference>
<comment type="catalytic activity">
    <reaction evidence="1 7">
        <text>Thiol-dependent hydrolysis of ester, thioester, amide, peptide and isopeptide bonds formed by the C-terminal Gly of ubiquitin (a 76-residue protein attached to proteins as an intracellular targeting signal).</text>
        <dbReference type="EC" id="3.4.19.12"/>
    </reaction>
</comment>
<comment type="similarity">
    <text evidence="2 7">Belongs to the peptidase C19 family.</text>
</comment>
<keyword evidence="9" id="KW-1133">Transmembrane helix</keyword>
<dbReference type="GO" id="GO:0004843">
    <property type="term" value="F:cysteine-type deubiquitinase activity"/>
    <property type="evidence" value="ECO:0007669"/>
    <property type="project" value="UniProtKB-UniRule"/>
</dbReference>
<keyword evidence="9" id="KW-0472">Membrane</keyword>
<dbReference type="PANTHER" id="PTHR24006:SF888">
    <property type="entry name" value="UBIQUITIN CARBOXYL-TERMINAL HYDROLASE 30"/>
    <property type="match status" value="1"/>
</dbReference>
<dbReference type="GO" id="GO:0005829">
    <property type="term" value="C:cytosol"/>
    <property type="evidence" value="ECO:0007669"/>
    <property type="project" value="TreeGrafter"/>
</dbReference>
<keyword evidence="5 7" id="KW-0378">Hydrolase</keyword>
<feature type="region of interest" description="Disordered" evidence="8">
    <location>
        <begin position="370"/>
        <end position="393"/>
    </location>
</feature>
<keyword evidence="3 7" id="KW-0645">Protease</keyword>
<evidence type="ECO:0000256" key="8">
    <source>
        <dbReference type="SAM" id="MobiDB-lite"/>
    </source>
</evidence>
<evidence type="ECO:0000313" key="11">
    <source>
        <dbReference type="EnsemblMetazoa" id="G23486.2:cds"/>
    </source>
</evidence>
<accession>A0A8W8KK32</accession>
<dbReference type="EC" id="3.4.19.12" evidence="7"/>
<feature type="transmembrane region" description="Helical" evidence="9">
    <location>
        <begin position="6"/>
        <end position="23"/>
    </location>
</feature>
<dbReference type="GO" id="GO:0006508">
    <property type="term" value="P:proteolysis"/>
    <property type="evidence" value="ECO:0007669"/>
    <property type="project" value="UniProtKB-KW"/>
</dbReference>
<dbReference type="InterPro" id="IPR050164">
    <property type="entry name" value="Peptidase_C19"/>
</dbReference>
<dbReference type="Pfam" id="PF00443">
    <property type="entry name" value="UCH"/>
    <property type="match status" value="1"/>
</dbReference>
<dbReference type="Proteomes" id="UP000005408">
    <property type="component" value="Unassembled WGS sequence"/>
</dbReference>
<keyword evidence="6 7" id="KW-0788">Thiol protease</keyword>
<name>A0A8W8KK32_MAGGI</name>
<dbReference type="InterPro" id="IPR001394">
    <property type="entry name" value="Peptidase_C19_UCH"/>
</dbReference>
<dbReference type="CDD" id="cd02662">
    <property type="entry name" value="Peptidase_C19F"/>
    <property type="match status" value="1"/>
</dbReference>
<organism evidence="11 12">
    <name type="scientific">Magallana gigas</name>
    <name type="common">Pacific oyster</name>
    <name type="synonym">Crassostrea gigas</name>
    <dbReference type="NCBI Taxonomy" id="29159"/>
    <lineage>
        <taxon>Eukaryota</taxon>
        <taxon>Metazoa</taxon>
        <taxon>Spiralia</taxon>
        <taxon>Lophotrochozoa</taxon>
        <taxon>Mollusca</taxon>
        <taxon>Bivalvia</taxon>
        <taxon>Autobranchia</taxon>
        <taxon>Pteriomorphia</taxon>
        <taxon>Ostreida</taxon>
        <taxon>Ostreoidea</taxon>
        <taxon>Ostreidae</taxon>
        <taxon>Magallana</taxon>
    </lineage>
</organism>
<dbReference type="EnsemblMetazoa" id="G23486.2">
    <property type="protein sequence ID" value="G23486.2:cds"/>
    <property type="gene ID" value="G23486"/>
</dbReference>
<dbReference type="PROSITE" id="PS50235">
    <property type="entry name" value="USP_3"/>
    <property type="match status" value="1"/>
</dbReference>
<dbReference type="GO" id="GO:0005634">
    <property type="term" value="C:nucleus"/>
    <property type="evidence" value="ECO:0007669"/>
    <property type="project" value="TreeGrafter"/>
</dbReference>
<evidence type="ECO:0000256" key="3">
    <source>
        <dbReference type="ARBA" id="ARBA00022670"/>
    </source>
</evidence>
<protein>
    <recommendedName>
        <fullName evidence="7">Ubiquitin carboxyl-terminal hydrolase</fullName>
        <ecNumber evidence="7">3.4.19.12</ecNumber>
    </recommendedName>
</protein>
<dbReference type="InterPro" id="IPR038765">
    <property type="entry name" value="Papain-like_cys_pep_sf"/>
</dbReference>
<evidence type="ECO:0000313" key="12">
    <source>
        <dbReference type="Proteomes" id="UP000005408"/>
    </source>
</evidence>
<dbReference type="InterPro" id="IPR028889">
    <property type="entry name" value="USP"/>
</dbReference>
<feature type="compositionally biased region" description="Basic and acidic residues" evidence="8">
    <location>
        <begin position="372"/>
        <end position="381"/>
    </location>
</feature>
<dbReference type="GO" id="GO:0016579">
    <property type="term" value="P:protein deubiquitination"/>
    <property type="evidence" value="ECO:0007669"/>
    <property type="project" value="InterPro"/>
</dbReference>
<keyword evidence="4 7" id="KW-0833">Ubl conjugation pathway</keyword>
<evidence type="ECO:0000256" key="4">
    <source>
        <dbReference type="ARBA" id="ARBA00022786"/>
    </source>
</evidence>
<evidence type="ECO:0000256" key="2">
    <source>
        <dbReference type="ARBA" id="ARBA00009085"/>
    </source>
</evidence>
<evidence type="ECO:0000256" key="6">
    <source>
        <dbReference type="ARBA" id="ARBA00022807"/>
    </source>
</evidence>
<dbReference type="PANTHER" id="PTHR24006">
    <property type="entry name" value="UBIQUITIN CARBOXYL-TERMINAL HYDROLASE"/>
    <property type="match status" value="1"/>
</dbReference>
<keyword evidence="12" id="KW-1185">Reference proteome</keyword>
<keyword evidence="9" id="KW-0812">Transmembrane</keyword>
<dbReference type="Gene3D" id="3.90.70.10">
    <property type="entry name" value="Cysteine proteinases"/>
    <property type="match status" value="1"/>
</dbReference>
<evidence type="ECO:0000256" key="5">
    <source>
        <dbReference type="ARBA" id="ARBA00022801"/>
    </source>
</evidence>
<reference evidence="11" key="1">
    <citation type="submission" date="2022-08" db="UniProtKB">
        <authorList>
            <consortium name="EnsemblMetazoa"/>
        </authorList>
    </citation>
    <scope>IDENTIFICATION</scope>
    <source>
        <strain evidence="11">05x7-T-G4-1.051#20</strain>
    </source>
</reference>
<evidence type="ECO:0000256" key="9">
    <source>
        <dbReference type="SAM" id="Phobius"/>
    </source>
</evidence>
<evidence type="ECO:0000259" key="10">
    <source>
        <dbReference type="PROSITE" id="PS50235"/>
    </source>
</evidence>
<dbReference type="PROSITE" id="PS00972">
    <property type="entry name" value="USP_1"/>
    <property type="match status" value="1"/>
</dbReference>
<dbReference type="AlphaFoldDB" id="A0A8W8KK32"/>
<evidence type="ECO:0000256" key="7">
    <source>
        <dbReference type="RuleBase" id="RU366025"/>
    </source>
</evidence>
<sequence length="464" mass="52539">MDRKYWLFGGITAAVISGAYVFWTSSSKSNKKKDRCPGLENLGNTCFLNSVLQGLASCSRVRLWLSDYVNSGHLQTPSLTRTLNDVIKVLNNETEFYDDVHSPDYVFNTLLIKGWCISPEEQDAHEMFHVLTQTITEETMSYPGVVPLFENPDVGFRENDRALSRIESPLPLLPERPMDHPFQGLLASQLECMECGYKNPVRYDHFDSLSLTFPQSVWVDRSLETLLYHYISVDTVSNVDCVGCSKLKQRPAGCKMPLKKTTFKKKMTIGKLPQSLVFHIQRCQWLNDGSACKRQDFVSFPEILDMSNYVYHKVAAKESKKGVLGGGQQFLFGASSEPRAESFESAPSVTLLRTLNYDNRRTQNGLFIQPQMEDHSRDSDVNHNGPASVSKSSDSSLTYRLCAVVVHIGNISSGHFITYRRSPNTVRGKRRTDKWLCCSDRKVVPANKMDVLAAEAYMLMYERL</sequence>
<dbReference type="PROSITE" id="PS00973">
    <property type="entry name" value="USP_2"/>
    <property type="match status" value="1"/>
</dbReference>
<proteinExistence type="inferred from homology"/>
<evidence type="ECO:0000256" key="1">
    <source>
        <dbReference type="ARBA" id="ARBA00000707"/>
    </source>
</evidence>
<feature type="domain" description="USP" evidence="10">
    <location>
        <begin position="37"/>
        <end position="464"/>
    </location>
</feature>
<dbReference type="SUPFAM" id="SSF54001">
    <property type="entry name" value="Cysteine proteinases"/>
    <property type="match status" value="1"/>
</dbReference>